<dbReference type="InterPro" id="IPR005151">
    <property type="entry name" value="Tail-specific_protease"/>
</dbReference>
<dbReference type="Pfam" id="PF03572">
    <property type="entry name" value="Peptidase_S41"/>
    <property type="match status" value="1"/>
</dbReference>
<dbReference type="InterPro" id="IPR036034">
    <property type="entry name" value="PDZ_sf"/>
</dbReference>
<dbReference type="NCBIfam" id="TIGR00225">
    <property type="entry name" value="prc"/>
    <property type="match status" value="1"/>
</dbReference>
<dbReference type="CDD" id="cd07560">
    <property type="entry name" value="Peptidase_S41_CPP"/>
    <property type="match status" value="1"/>
</dbReference>
<dbReference type="PANTHER" id="PTHR32060">
    <property type="entry name" value="TAIL-SPECIFIC PROTEASE"/>
    <property type="match status" value="1"/>
</dbReference>
<protein>
    <submittedName>
        <fullName evidence="7">C-terminal processing peptidase</fullName>
    </submittedName>
</protein>
<dbReference type="RefSeq" id="WP_014797175.1">
    <property type="nucleotide sequence ID" value="NC_018018.1"/>
</dbReference>
<evidence type="ECO:0000256" key="2">
    <source>
        <dbReference type="ARBA" id="ARBA00022670"/>
    </source>
</evidence>
<keyword evidence="4 5" id="KW-0720">Serine protease</keyword>
<dbReference type="MEROPS" id="S41.001"/>
<dbReference type="InterPro" id="IPR029045">
    <property type="entry name" value="ClpP/crotonase-like_dom_sf"/>
</dbReference>
<dbReference type="Proteomes" id="UP000006054">
    <property type="component" value="Chromosome"/>
</dbReference>
<comment type="similarity">
    <text evidence="1 5">Belongs to the peptidase S41A family.</text>
</comment>
<dbReference type="Gene3D" id="2.30.42.10">
    <property type="match status" value="1"/>
</dbReference>
<feature type="domain" description="PDZ" evidence="6">
    <location>
        <begin position="315"/>
        <end position="385"/>
    </location>
</feature>
<evidence type="ECO:0000256" key="4">
    <source>
        <dbReference type="ARBA" id="ARBA00022825"/>
    </source>
</evidence>
<keyword evidence="2 5" id="KW-0645">Protease</keyword>
<dbReference type="GO" id="GO:0006508">
    <property type="term" value="P:proteolysis"/>
    <property type="evidence" value="ECO:0007669"/>
    <property type="project" value="UniProtKB-KW"/>
</dbReference>
<dbReference type="Gene3D" id="3.90.226.10">
    <property type="entry name" value="2-enoyl-CoA Hydratase, Chain A, domain 1"/>
    <property type="match status" value="1"/>
</dbReference>
<name>I4AID3_BERLS</name>
<dbReference type="SUPFAM" id="SSF50156">
    <property type="entry name" value="PDZ domain-like"/>
    <property type="match status" value="1"/>
</dbReference>
<evidence type="ECO:0000313" key="8">
    <source>
        <dbReference type="Proteomes" id="UP000006054"/>
    </source>
</evidence>
<dbReference type="Pfam" id="PF00595">
    <property type="entry name" value="PDZ"/>
    <property type="match status" value="1"/>
</dbReference>
<gene>
    <name evidence="7" type="ordered locus">Fleli_1284</name>
</gene>
<dbReference type="InterPro" id="IPR001478">
    <property type="entry name" value="PDZ"/>
</dbReference>
<dbReference type="GO" id="GO:0008236">
    <property type="term" value="F:serine-type peptidase activity"/>
    <property type="evidence" value="ECO:0007669"/>
    <property type="project" value="UniProtKB-KW"/>
</dbReference>
<evidence type="ECO:0000259" key="6">
    <source>
        <dbReference type="PROSITE" id="PS50106"/>
    </source>
</evidence>
<evidence type="ECO:0000256" key="5">
    <source>
        <dbReference type="RuleBase" id="RU004404"/>
    </source>
</evidence>
<dbReference type="SUPFAM" id="SSF52096">
    <property type="entry name" value="ClpP/crotonase"/>
    <property type="match status" value="1"/>
</dbReference>
<keyword evidence="8" id="KW-1185">Reference proteome</keyword>
<dbReference type="InterPro" id="IPR040573">
    <property type="entry name" value="TSP_N"/>
</dbReference>
<keyword evidence="3 5" id="KW-0378">Hydrolase</keyword>
<dbReference type="FunFam" id="3.90.226.10:FF:000090">
    <property type="entry name" value="Tail-specific protease"/>
    <property type="match status" value="1"/>
</dbReference>
<evidence type="ECO:0000313" key="7">
    <source>
        <dbReference type="EMBL" id="AFM03718.1"/>
    </source>
</evidence>
<dbReference type="GO" id="GO:0030288">
    <property type="term" value="C:outer membrane-bounded periplasmic space"/>
    <property type="evidence" value="ECO:0007669"/>
    <property type="project" value="TreeGrafter"/>
</dbReference>
<dbReference type="Pfam" id="PF11818">
    <property type="entry name" value="DUF3340"/>
    <property type="match status" value="1"/>
</dbReference>
<dbReference type="PROSITE" id="PS50106">
    <property type="entry name" value="PDZ"/>
    <property type="match status" value="1"/>
</dbReference>
<organism evidence="7 8">
    <name type="scientific">Bernardetia litoralis (strain ATCC 23117 / DSM 6794 / NBRC 15988 / NCIMB 1366 / Fx l1 / Sio-4)</name>
    <name type="common">Flexibacter litoralis</name>
    <dbReference type="NCBI Taxonomy" id="880071"/>
    <lineage>
        <taxon>Bacteria</taxon>
        <taxon>Pseudomonadati</taxon>
        <taxon>Bacteroidota</taxon>
        <taxon>Cytophagia</taxon>
        <taxon>Cytophagales</taxon>
        <taxon>Bernardetiaceae</taxon>
        <taxon>Bernardetia</taxon>
    </lineage>
</organism>
<dbReference type="KEGG" id="fli:Fleli_1284"/>
<dbReference type="HOGENOM" id="CLU_016199_1_1_10"/>
<dbReference type="CDD" id="cd06782">
    <property type="entry name" value="cpPDZ_CPP-like"/>
    <property type="match status" value="1"/>
</dbReference>
<dbReference type="Pfam" id="PF17804">
    <property type="entry name" value="TSP_NTD"/>
    <property type="match status" value="1"/>
</dbReference>
<dbReference type="InterPro" id="IPR020992">
    <property type="entry name" value="Tail_Prtase_C"/>
</dbReference>
<evidence type="ECO:0000256" key="3">
    <source>
        <dbReference type="ARBA" id="ARBA00022801"/>
    </source>
</evidence>
<dbReference type="eggNOG" id="COG0793">
    <property type="taxonomic scope" value="Bacteria"/>
</dbReference>
<sequence length="763" mass="87523" precursor="true">MKTYLKNIYSTADKSENALFQRAKKNINNKIKSSIRFGYLSGFALLVLSSCNQNQNTADAQELDSSQIPMEMVAQNVALQYPSMTNLDNPDEDNEEKNRFLLTLLVQALTQQHYQPLALDDDFAAKTFDLFLKRIDNNKRYFTQEDFKKIEAQKNLIDDQAMQGDYAFFNAAYEIFEKRLKESEEISTEILKNPFDFSKNETIELDGDKSEYAKNKKAQKEVWRKLLKYQVMVRLDNLLQAEEKKEKDEKGYKAKSLTELEKDAREAIQKNQNEFFKRMYRLKKKDWRNLYLNSITSAYDPHTEYYPPKDKENFDIQFSGQFEGIGATLQEREGQIKVMNIVPGSASWKQGDLKEGDIIQKVAQGDEEPVSIIDMPLDDAVQLIRGKKGSEVRLTVKKVDGTTKIIPIIRDVVVLAETYAKSVVLEPQKGTKIGYIKLPSFYSNFQDKNGRTSSKDMKEELIKLNDENVESLILDLRNNGGGSLGDVIDIVGLFIETGPVVQVKARGSLPQVYSDTDKEVVFDKPLIVLVNEFSASASEIFAAAVQDYNRGIVVGSPTFGKGSVQNFLDLDRVLGKEYDNIKPLGALKLTIQKYYRINGGATQLKGVVPDITLPDMYSYIDFGEEQEPYALKWDEVKKAKYQEWTPKYKLDKVQKETDKRVSKDDIFSSIDENAKRLNKRRNETLYSLNLDEYRALQRTLEEESKKYENLAKSDETLKIIALKKDLAENKADTVKQASFEKFEKELKKDIHLQEAIRIMSQVQ</sequence>
<dbReference type="OrthoDB" id="9812068at2"/>
<dbReference type="GO" id="GO:0004175">
    <property type="term" value="F:endopeptidase activity"/>
    <property type="evidence" value="ECO:0007669"/>
    <property type="project" value="TreeGrafter"/>
</dbReference>
<accession>I4AID3</accession>
<dbReference type="PANTHER" id="PTHR32060:SF22">
    <property type="entry name" value="CARBOXYL-TERMINAL-PROCESSING PEPTIDASE 3, CHLOROPLASTIC"/>
    <property type="match status" value="1"/>
</dbReference>
<proteinExistence type="inferred from homology"/>
<dbReference type="PATRIC" id="fig|880071.3.peg.1257"/>
<dbReference type="EMBL" id="CP003345">
    <property type="protein sequence ID" value="AFM03718.1"/>
    <property type="molecule type" value="Genomic_DNA"/>
</dbReference>
<reference evidence="8" key="1">
    <citation type="submission" date="2012-06" db="EMBL/GenBank/DDBJ databases">
        <title>The complete genome of Flexibacter litoralis DSM 6794.</title>
        <authorList>
            <person name="Lucas S."/>
            <person name="Copeland A."/>
            <person name="Lapidus A."/>
            <person name="Glavina del Rio T."/>
            <person name="Dalin E."/>
            <person name="Tice H."/>
            <person name="Bruce D."/>
            <person name="Goodwin L."/>
            <person name="Pitluck S."/>
            <person name="Peters L."/>
            <person name="Ovchinnikova G."/>
            <person name="Lu M."/>
            <person name="Kyrpides N."/>
            <person name="Mavromatis K."/>
            <person name="Ivanova N."/>
            <person name="Brettin T."/>
            <person name="Detter J.C."/>
            <person name="Han C."/>
            <person name="Larimer F."/>
            <person name="Land M."/>
            <person name="Hauser L."/>
            <person name="Markowitz V."/>
            <person name="Cheng J.-F."/>
            <person name="Hugenholtz P."/>
            <person name="Woyke T."/>
            <person name="Wu D."/>
            <person name="Spring S."/>
            <person name="Lang E."/>
            <person name="Kopitz M."/>
            <person name="Brambilla E."/>
            <person name="Klenk H.-P."/>
            <person name="Eisen J.A."/>
        </authorList>
    </citation>
    <scope>NUCLEOTIDE SEQUENCE [LARGE SCALE GENOMIC DNA]</scope>
    <source>
        <strain evidence="8">ATCC 23117 / DSM 6794 / NBRC 15988 / NCIMB 1366 / Sio-4</strain>
    </source>
</reference>
<dbReference type="SMART" id="SM00245">
    <property type="entry name" value="TSPc"/>
    <property type="match status" value="1"/>
</dbReference>
<dbReference type="InterPro" id="IPR004447">
    <property type="entry name" value="Peptidase_S41A"/>
</dbReference>
<dbReference type="SMART" id="SM00228">
    <property type="entry name" value="PDZ"/>
    <property type="match status" value="1"/>
</dbReference>
<dbReference type="GO" id="GO:0007165">
    <property type="term" value="P:signal transduction"/>
    <property type="evidence" value="ECO:0007669"/>
    <property type="project" value="TreeGrafter"/>
</dbReference>
<evidence type="ECO:0000256" key="1">
    <source>
        <dbReference type="ARBA" id="ARBA00009179"/>
    </source>
</evidence>
<dbReference type="AlphaFoldDB" id="I4AID3"/>